<dbReference type="RefSeq" id="XP_069212582.1">
    <property type="nucleotide sequence ID" value="XM_069349038.1"/>
</dbReference>
<name>A0ABR3QE21_9TREE</name>
<dbReference type="Proteomes" id="UP001565368">
    <property type="component" value="Unassembled WGS sequence"/>
</dbReference>
<feature type="region of interest" description="Disordered" evidence="1">
    <location>
        <begin position="122"/>
        <end position="174"/>
    </location>
</feature>
<proteinExistence type="predicted"/>
<reference evidence="2 3" key="1">
    <citation type="submission" date="2023-08" db="EMBL/GenBank/DDBJ databases">
        <title>Annotated Genome Sequence of Vanrija albida AlHP1.</title>
        <authorList>
            <person name="Herzog R."/>
        </authorList>
    </citation>
    <scope>NUCLEOTIDE SEQUENCE [LARGE SCALE GENOMIC DNA]</scope>
    <source>
        <strain evidence="2 3">AlHP1</strain>
    </source>
</reference>
<gene>
    <name evidence="2" type="ORF">Q8F55_000385</name>
</gene>
<sequence>MFKFVKALKAGLCGRRPAQALAEKVVRETKATVTAQIFRPPPAASTTTKQWGWNEIDTLGNLKADFSDLDNPAFDLDMCDNFDNFDTDFDNLDNLDNVGNGYDSNDDFGIFYNDYGFGYDTSTTDNYPETDTDESTSGTSSSDNDDSTSGTSSTDTGDSTSGMSSSDNSGGSEASVPVTLANNIGAVRAAFDGWGLEFPKPQLKMFAPEPVDEFECLFVERSAHWEMDNIDSGDEGSDEYDDQVSYSCPIPTQPLDDNMVTRDLGLGLWGVPSV</sequence>
<comment type="caution">
    <text evidence="2">The sequence shown here is derived from an EMBL/GenBank/DDBJ whole genome shotgun (WGS) entry which is preliminary data.</text>
</comment>
<accession>A0ABR3QE21</accession>
<keyword evidence="3" id="KW-1185">Reference proteome</keyword>
<evidence type="ECO:0000256" key="1">
    <source>
        <dbReference type="SAM" id="MobiDB-lite"/>
    </source>
</evidence>
<dbReference type="GeneID" id="95981428"/>
<protein>
    <recommendedName>
        <fullName evidence="4">AGC-kinase C-terminal domain-containing protein</fullName>
    </recommendedName>
</protein>
<evidence type="ECO:0008006" key="4">
    <source>
        <dbReference type="Google" id="ProtNLM"/>
    </source>
</evidence>
<organism evidence="2 3">
    <name type="scientific">Vanrija albida</name>
    <dbReference type="NCBI Taxonomy" id="181172"/>
    <lineage>
        <taxon>Eukaryota</taxon>
        <taxon>Fungi</taxon>
        <taxon>Dikarya</taxon>
        <taxon>Basidiomycota</taxon>
        <taxon>Agaricomycotina</taxon>
        <taxon>Tremellomycetes</taxon>
        <taxon>Trichosporonales</taxon>
        <taxon>Trichosporonaceae</taxon>
        <taxon>Vanrija</taxon>
    </lineage>
</organism>
<dbReference type="EMBL" id="JBBXJM010000001">
    <property type="protein sequence ID" value="KAL1412638.1"/>
    <property type="molecule type" value="Genomic_DNA"/>
</dbReference>
<evidence type="ECO:0000313" key="2">
    <source>
        <dbReference type="EMBL" id="KAL1412638.1"/>
    </source>
</evidence>
<evidence type="ECO:0000313" key="3">
    <source>
        <dbReference type="Proteomes" id="UP001565368"/>
    </source>
</evidence>
<feature type="compositionally biased region" description="Low complexity" evidence="1">
    <location>
        <begin position="135"/>
        <end position="172"/>
    </location>
</feature>